<evidence type="ECO:0000313" key="4">
    <source>
        <dbReference type="EMBL" id="CAD9581599.1"/>
    </source>
</evidence>
<name>A0A6U3THY2_9STRA</name>
<accession>A0A6U3THY2</accession>
<dbReference type="EMBL" id="HBGZ01005276">
    <property type="protein sequence ID" value="CAD9581601.1"/>
    <property type="molecule type" value="Transcribed_RNA"/>
</dbReference>
<feature type="signal peptide" evidence="3">
    <location>
        <begin position="1"/>
        <end position="24"/>
    </location>
</feature>
<reference evidence="4" key="1">
    <citation type="submission" date="2021-01" db="EMBL/GenBank/DDBJ databases">
        <authorList>
            <person name="Corre E."/>
            <person name="Pelletier E."/>
            <person name="Niang G."/>
            <person name="Scheremetjew M."/>
            <person name="Finn R."/>
            <person name="Kale V."/>
            <person name="Holt S."/>
            <person name="Cochrane G."/>
            <person name="Meng A."/>
            <person name="Brown T."/>
            <person name="Cohen L."/>
        </authorList>
    </citation>
    <scope>NUCLEOTIDE SEQUENCE</scope>
    <source>
        <strain evidence="4">SM1012Den-03</strain>
    </source>
</reference>
<feature type="compositionally biased region" description="Low complexity" evidence="1">
    <location>
        <begin position="63"/>
        <end position="122"/>
    </location>
</feature>
<evidence type="ECO:0000256" key="3">
    <source>
        <dbReference type="SAM" id="SignalP"/>
    </source>
</evidence>
<gene>
    <name evidence="4" type="ORF">SMAR0320_LOCUS3649</name>
    <name evidence="5" type="ORF">SMAR0320_LOCUS3650</name>
</gene>
<feature type="chain" id="PRO_5036393890" evidence="3">
    <location>
        <begin position="25"/>
        <end position="182"/>
    </location>
</feature>
<keyword evidence="3" id="KW-0732">Signal</keyword>
<feature type="region of interest" description="Disordered" evidence="1">
    <location>
        <begin position="37"/>
        <end position="125"/>
    </location>
</feature>
<feature type="compositionally biased region" description="Polar residues" evidence="1">
    <location>
        <begin position="46"/>
        <end position="62"/>
    </location>
</feature>
<proteinExistence type="predicted"/>
<evidence type="ECO:0000256" key="1">
    <source>
        <dbReference type="SAM" id="MobiDB-lite"/>
    </source>
</evidence>
<protein>
    <submittedName>
        <fullName evidence="4">Uncharacterized protein</fullName>
    </submittedName>
</protein>
<evidence type="ECO:0000256" key="2">
    <source>
        <dbReference type="SAM" id="Phobius"/>
    </source>
</evidence>
<dbReference type="AlphaFoldDB" id="A0A6U3THY2"/>
<sequence length="182" mass="19530">MRSPSVLLTFIGCVFALFPEAALGRLVPYYIYRAPPTSSPTSTPSYQPSARPSSHPTSYPSLSPSDRPSSQPTSTPSSSPSYRPSLSSQPSSQPTLSVRPSSTSKPSSSPTMSPQPSSAQPSNTLLRTSNSLANSTISPSGFWLMISLIGALAFLLLLNCFGGCFCKRKFNYNRDDESYDSE</sequence>
<evidence type="ECO:0000313" key="5">
    <source>
        <dbReference type="EMBL" id="CAD9581601.1"/>
    </source>
</evidence>
<feature type="transmembrane region" description="Helical" evidence="2">
    <location>
        <begin position="142"/>
        <end position="165"/>
    </location>
</feature>
<organism evidence="4">
    <name type="scientific">Skeletonema marinoi</name>
    <dbReference type="NCBI Taxonomy" id="267567"/>
    <lineage>
        <taxon>Eukaryota</taxon>
        <taxon>Sar</taxon>
        <taxon>Stramenopiles</taxon>
        <taxon>Ochrophyta</taxon>
        <taxon>Bacillariophyta</taxon>
        <taxon>Coscinodiscophyceae</taxon>
        <taxon>Thalassiosirophycidae</taxon>
        <taxon>Thalassiosirales</taxon>
        <taxon>Skeletonemataceae</taxon>
        <taxon>Skeletonema</taxon>
        <taxon>Skeletonema marinoi-dohrnii complex</taxon>
    </lineage>
</organism>
<keyword evidence="2" id="KW-0812">Transmembrane</keyword>
<keyword evidence="2" id="KW-1133">Transmembrane helix</keyword>
<keyword evidence="2" id="KW-0472">Membrane</keyword>
<dbReference type="EMBL" id="HBGZ01005275">
    <property type="protein sequence ID" value="CAD9581599.1"/>
    <property type="molecule type" value="Transcribed_RNA"/>
</dbReference>